<dbReference type="GO" id="GO:0000166">
    <property type="term" value="F:nucleotide binding"/>
    <property type="evidence" value="ECO:0007669"/>
    <property type="project" value="InterPro"/>
</dbReference>
<proteinExistence type="predicted"/>
<dbReference type="InterPro" id="IPR050463">
    <property type="entry name" value="Gfo/Idh/MocA_oxidrdct_glycsds"/>
</dbReference>
<dbReference type="Pfam" id="PF01408">
    <property type="entry name" value="GFO_IDH_MocA"/>
    <property type="match status" value="1"/>
</dbReference>
<dbReference type="InterPro" id="IPR036291">
    <property type="entry name" value="NAD(P)-bd_dom_sf"/>
</dbReference>
<evidence type="ECO:0000259" key="1">
    <source>
        <dbReference type="Pfam" id="PF01408"/>
    </source>
</evidence>
<organism evidence="3 4">
    <name type="scientific">Candidatus Cryptobacteroides faecipullorum</name>
    <dbReference type="NCBI Taxonomy" id="2840764"/>
    <lineage>
        <taxon>Bacteria</taxon>
        <taxon>Pseudomonadati</taxon>
        <taxon>Bacteroidota</taxon>
        <taxon>Bacteroidia</taxon>
        <taxon>Bacteroidales</taxon>
        <taxon>Candidatus Cryptobacteroides</taxon>
    </lineage>
</organism>
<dbReference type="SUPFAM" id="SSF51735">
    <property type="entry name" value="NAD(P)-binding Rossmann-fold domains"/>
    <property type="match status" value="1"/>
</dbReference>
<feature type="domain" description="Gfo/Idh/MocA-like oxidoreductase N-terminal" evidence="1">
    <location>
        <begin position="63"/>
        <end position="187"/>
    </location>
</feature>
<sequence length="450" mass="50217">MSEKNISRKDFLKYSAALGVSGILGTSLLSSCGGRKNSYVPLRQPEEYYVPELPDKAISGKELKVGVVGCGGRGSGAVLDLLAAADGIKVTALGDTFSDRLEGLRKDLKDNHGQDVPAGNCFVGFDAYKKVIDSGIDMVILTTPPVFRPEHFKYATEKGVHTFMEKPVAVDPKGCRSVIATARQAKAKGLCVVAGTQRHHERPYVEAFRKIQEGYIGEITGGNVYWNQGMLWYRERQAGWSDMEWMIRDWVNWKWLSGDHIIEQHVHNIDVFLWMSGLKPVKATAFGSRQRRITGDQYDNFSVDFEFENGIHMHSMCRQIDGCSTNIGEYIQGTKGSWNSYNHEIKDLEGNVVWKYDAEASNAAFKQQNPYVLEHVDWVNHIRKGEAHDEAEVCAISTMAGVMGREAAYTGKTVSWDEISASAMDYMPEKLEMGRMDMSKYTVPVPGTGK</sequence>
<dbReference type="Gene3D" id="3.30.360.10">
    <property type="entry name" value="Dihydrodipicolinate Reductase, domain 2"/>
    <property type="match status" value="1"/>
</dbReference>
<dbReference type="EMBL" id="JADIMH010000036">
    <property type="protein sequence ID" value="MBO8467388.1"/>
    <property type="molecule type" value="Genomic_DNA"/>
</dbReference>
<evidence type="ECO:0000259" key="2">
    <source>
        <dbReference type="Pfam" id="PF22725"/>
    </source>
</evidence>
<gene>
    <name evidence="3" type="ORF">IAB99_06460</name>
</gene>
<dbReference type="Gene3D" id="3.40.50.720">
    <property type="entry name" value="NAD(P)-binding Rossmann-like Domain"/>
    <property type="match status" value="1"/>
</dbReference>
<dbReference type="InterPro" id="IPR055170">
    <property type="entry name" value="GFO_IDH_MocA-like_dom"/>
</dbReference>
<accession>A0A9D9NBD8</accession>
<protein>
    <submittedName>
        <fullName evidence="3">Gfo/Idh/MocA family oxidoreductase</fullName>
    </submittedName>
</protein>
<dbReference type="Pfam" id="PF22725">
    <property type="entry name" value="GFO_IDH_MocA_C3"/>
    <property type="match status" value="1"/>
</dbReference>
<dbReference type="InterPro" id="IPR006311">
    <property type="entry name" value="TAT_signal"/>
</dbReference>
<evidence type="ECO:0000313" key="3">
    <source>
        <dbReference type="EMBL" id="MBO8467388.1"/>
    </source>
</evidence>
<dbReference type="AlphaFoldDB" id="A0A9D9NBD8"/>
<feature type="domain" description="GFO/IDH/MocA-like oxidoreductase" evidence="2">
    <location>
        <begin position="206"/>
        <end position="337"/>
    </location>
</feature>
<dbReference type="PROSITE" id="PS51257">
    <property type="entry name" value="PROKAR_LIPOPROTEIN"/>
    <property type="match status" value="1"/>
</dbReference>
<dbReference type="PANTHER" id="PTHR43818:SF5">
    <property type="entry name" value="OXIDOREDUCTASE FAMILY PROTEIN"/>
    <property type="match status" value="1"/>
</dbReference>
<reference evidence="3" key="2">
    <citation type="journal article" date="2021" name="PeerJ">
        <title>Extensive microbial diversity within the chicken gut microbiome revealed by metagenomics and culture.</title>
        <authorList>
            <person name="Gilroy R."/>
            <person name="Ravi A."/>
            <person name="Getino M."/>
            <person name="Pursley I."/>
            <person name="Horton D.L."/>
            <person name="Alikhan N.F."/>
            <person name="Baker D."/>
            <person name="Gharbi K."/>
            <person name="Hall N."/>
            <person name="Watson M."/>
            <person name="Adriaenssens E.M."/>
            <person name="Foster-Nyarko E."/>
            <person name="Jarju S."/>
            <person name="Secka A."/>
            <person name="Antonio M."/>
            <person name="Oren A."/>
            <person name="Chaudhuri R.R."/>
            <person name="La Ragione R."/>
            <person name="Hildebrand F."/>
            <person name="Pallen M.J."/>
        </authorList>
    </citation>
    <scope>NUCLEOTIDE SEQUENCE</scope>
    <source>
        <strain evidence="3">B1-15692</strain>
    </source>
</reference>
<name>A0A9D9NBD8_9BACT</name>
<dbReference type="Proteomes" id="UP000823660">
    <property type="component" value="Unassembled WGS sequence"/>
</dbReference>
<dbReference type="InterPro" id="IPR000683">
    <property type="entry name" value="Gfo/Idh/MocA-like_OxRdtase_N"/>
</dbReference>
<evidence type="ECO:0000313" key="4">
    <source>
        <dbReference type="Proteomes" id="UP000823660"/>
    </source>
</evidence>
<comment type="caution">
    <text evidence="3">The sequence shown here is derived from an EMBL/GenBank/DDBJ whole genome shotgun (WGS) entry which is preliminary data.</text>
</comment>
<dbReference type="SUPFAM" id="SSF55347">
    <property type="entry name" value="Glyceraldehyde-3-phosphate dehydrogenase-like, C-terminal domain"/>
    <property type="match status" value="1"/>
</dbReference>
<dbReference type="PROSITE" id="PS51318">
    <property type="entry name" value="TAT"/>
    <property type="match status" value="1"/>
</dbReference>
<reference evidence="3" key="1">
    <citation type="submission" date="2020-10" db="EMBL/GenBank/DDBJ databases">
        <authorList>
            <person name="Gilroy R."/>
        </authorList>
    </citation>
    <scope>NUCLEOTIDE SEQUENCE</scope>
    <source>
        <strain evidence="3">B1-15692</strain>
    </source>
</reference>
<dbReference type="PANTHER" id="PTHR43818">
    <property type="entry name" value="BCDNA.GH03377"/>
    <property type="match status" value="1"/>
</dbReference>